<dbReference type="ExpressionAtlas" id="Q9VXW9">
    <property type="expression patterns" value="baseline and differential"/>
</dbReference>
<reference evidence="5 8" key="1">
    <citation type="journal article" date="2000" name="Science">
        <title>The genome sequence of Drosophila melanogaster.</title>
        <authorList>
            <person name="Adams M.D."/>
            <person name="Celniker S.E."/>
            <person name="Holt R.A."/>
            <person name="Evans C.A."/>
            <person name="Gocayne J.D."/>
            <person name="Amanatides P.G."/>
            <person name="Scherer S.E."/>
            <person name="Li P.W."/>
            <person name="Hoskins R.A."/>
            <person name="Galle R.F."/>
            <person name="George R.A."/>
            <person name="Lewis S.E."/>
            <person name="Richards S."/>
            <person name="Ashburner M."/>
            <person name="Henderson S.N."/>
            <person name="Sutton G.G."/>
            <person name="Wortman J.R."/>
            <person name="Yandell M.D."/>
            <person name="Zhang Q."/>
            <person name="Chen L.X."/>
            <person name="Brandon R.C."/>
            <person name="Rogers Y.H."/>
            <person name="Blazej R.G."/>
            <person name="Champe M."/>
            <person name="Pfeiffer B.D."/>
            <person name="Wan K.H."/>
            <person name="Doyle C."/>
            <person name="Baxter E.G."/>
            <person name="Helt G."/>
            <person name="Nelson C.R."/>
            <person name="Gabor G.L."/>
            <person name="Abril J.F."/>
            <person name="Agbayani A."/>
            <person name="An H.J."/>
            <person name="Andrews-Pfannkoch C."/>
            <person name="Baldwin D."/>
            <person name="Ballew R.M."/>
            <person name="Basu A."/>
            <person name="Baxendale J."/>
            <person name="Bayraktaroglu L."/>
            <person name="Beasley E.M."/>
            <person name="Beeson K.Y."/>
            <person name="Benos P.V."/>
            <person name="Berman B.P."/>
            <person name="Bhandari D."/>
            <person name="Bolshakov S."/>
            <person name="Borkova D."/>
            <person name="Botchan M.R."/>
            <person name="Bouck J."/>
            <person name="Brokstein P."/>
            <person name="Brottier P."/>
            <person name="Burtis K.C."/>
            <person name="Busam D.A."/>
            <person name="Butler H."/>
            <person name="Cadieu E."/>
            <person name="Center A."/>
            <person name="Chandra I."/>
            <person name="Cherry J.M."/>
            <person name="Cawley S."/>
            <person name="Dahlke C."/>
            <person name="Davenport L.B."/>
            <person name="Davies P."/>
            <person name="de Pablos B."/>
            <person name="Delcher A."/>
            <person name="Deng Z."/>
            <person name="Mays A.D."/>
            <person name="Dew I."/>
            <person name="Dietz S.M."/>
            <person name="Dodson K."/>
            <person name="Doup L.E."/>
            <person name="Downes M."/>
            <person name="Dugan-Rocha S."/>
            <person name="Dunkov B.C."/>
            <person name="Dunn P."/>
            <person name="Durbin K.J."/>
            <person name="Evangelista C.C."/>
            <person name="Ferraz C."/>
            <person name="Ferriera S."/>
            <person name="Fleischmann W."/>
            <person name="Fosler C."/>
            <person name="Gabrielian A.E."/>
            <person name="Garg N.S."/>
            <person name="Gelbart W.M."/>
            <person name="Glasser K."/>
            <person name="Glodek A."/>
            <person name="Gong F."/>
            <person name="Gorrell J.H."/>
            <person name="Gu Z."/>
            <person name="Guan P."/>
            <person name="Harris M."/>
            <person name="Harris N.L."/>
            <person name="Harvey D."/>
            <person name="Heiman T.J."/>
            <person name="Hernandez J.R."/>
            <person name="Houck J."/>
            <person name="Hostin D."/>
            <person name="Houston K.A."/>
            <person name="Howland T.J."/>
            <person name="Wei M.H."/>
            <person name="Ibegwam C."/>
            <person name="Jalali M."/>
            <person name="Kalush F."/>
            <person name="Karpen G.H."/>
            <person name="Ke Z."/>
            <person name="Kennison J.A."/>
            <person name="Ketchum K.A."/>
            <person name="Kimmel B.E."/>
            <person name="Kodira C.D."/>
            <person name="Kraft C."/>
            <person name="Kravitz S."/>
            <person name="Kulp D."/>
            <person name="Lai Z."/>
            <person name="Lasko P."/>
            <person name="Lei Y."/>
            <person name="Levitsky A.A."/>
            <person name="Li J."/>
            <person name="Li Z."/>
            <person name="Liang Y."/>
            <person name="Lin X."/>
            <person name="Liu X."/>
            <person name="Mattei B."/>
            <person name="McIntosh T.C."/>
            <person name="McLeod M.P."/>
            <person name="McPherson D."/>
            <person name="Merkulov G."/>
            <person name="Milshina N.V."/>
            <person name="Mobarry C."/>
            <person name="Morris J."/>
            <person name="Moshrefi A."/>
            <person name="Mount S.M."/>
            <person name="Moy M."/>
            <person name="Murphy B."/>
            <person name="Murphy L."/>
            <person name="Muzny D.M."/>
            <person name="Nelson D.L."/>
            <person name="Nelson D.R."/>
            <person name="Nelson K.A."/>
            <person name="Nixon K."/>
            <person name="Nusskern D.R."/>
            <person name="Pacleb J.M."/>
            <person name="Palazzolo M."/>
            <person name="Pittman G.S."/>
            <person name="Pan S."/>
            <person name="Pollard J."/>
            <person name="Puri V."/>
            <person name="Reese M.G."/>
            <person name="Reinert K."/>
            <person name="Remington K."/>
            <person name="Saunders R.D."/>
            <person name="Scheeler F."/>
            <person name="Shen H."/>
            <person name="Shue B.C."/>
            <person name="Siden-Kiamos I."/>
            <person name="Simpson M."/>
            <person name="Skupski M.P."/>
            <person name="Smith T."/>
            <person name="Spier E."/>
            <person name="Spradling A.C."/>
            <person name="Stapleton M."/>
            <person name="Strong R."/>
            <person name="Sun E."/>
            <person name="Svirskas R."/>
            <person name="Tector C."/>
            <person name="Turner R."/>
            <person name="Venter E."/>
            <person name="Wang A.H."/>
            <person name="Wang X."/>
            <person name="Wang Z.Y."/>
            <person name="Wassarman D.A."/>
            <person name="Weinstock G.M."/>
            <person name="Weissenbach J."/>
            <person name="Williams S.M."/>
            <person name="WoodageT"/>
            <person name="Worley K.C."/>
            <person name="Wu D."/>
            <person name="Yang S."/>
            <person name="Yao Q.A."/>
            <person name="Ye J."/>
            <person name="Yeh R.F."/>
            <person name="Zaveri J.S."/>
            <person name="Zhan M."/>
            <person name="Zhang G."/>
            <person name="Zhao Q."/>
            <person name="Zheng L."/>
            <person name="Zheng X.H."/>
            <person name="Zhong F.N."/>
            <person name="Zhong W."/>
            <person name="Zhou X."/>
            <person name="Zhu S."/>
            <person name="Zhu X."/>
            <person name="Smith H.O."/>
            <person name="Gibbs R.A."/>
            <person name="Myers E.W."/>
            <person name="Rubin G.M."/>
            <person name="Venter J.C."/>
        </authorList>
    </citation>
    <scope>NUCLEOTIDE SEQUENCE [LARGE SCALE GENOMIC DNA]</scope>
    <source>
        <strain evidence="8">Berkeley</strain>
    </source>
</reference>
<reference evidence="5" key="11">
    <citation type="journal article" date="2015" name="G3 (Bethesda)">
        <title>Gene Model Annotations for Drosophila melanogaster: The Rule-Benders.</title>
        <authorList>
            <consortium name="FlyBase Consortium"/>
            <person name="Crosby M.A."/>
            <person name="Gramates L.S."/>
            <person name="Dos Santos G."/>
            <person name="Matthews B.B."/>
            <person name="St Pierre S.E."/>
            <person name="Zhou P."/>
            <person name="Schroeder A.J."/>
            <person name="Falls K."/>
            <person name="Emmert D.B."/>
            <person name="Russo S.M."/>
            <person name="Gelbart W.M."/>
            <person name="null"/>
        </authorList>
    </citation>
    <scope>NUCLEOTIDE SEQUENCE</scope>
</reference>
<reference evidence="5 8" key="9">
    <citation type="journal article" date="2007" name="Science">
        <title>Sequence finishing and mapping of Drosophila melanogaster heterochromatin.</title>
        <authorList>
            <person name="Hoskins R.A."/>
            <person name="Carlson J.W."/>
            <person name="Kennedy C."/>
            <person name="Acevedo D."/>
            <person name="Evans-Holm M."/>
            <person name="Frise E."/>
            <person name="Wan K.H."/>
            <person name="Park S."/>
            <person name="Mendez-Lago M."/>
            <person name="Rossi F."/>
            <person name="Villasante A."/>
            <person name="Dimitri P."/>
            <person name="Karpen G.H."/>
            <person name="Celniker S.E."/>
        </authorList>
    </citation>
    <scope>NUCLEOTIDE SEQUENCE [LARGE SCALE GENOMIC DNA]</scope>
    <source>
        <strain evidence="8">Berkeley</strain>
    </source>
</reference>
<reference evidence="5" key="7">
    <citation type="submission" date="2006-08" db="EMBL/GenBank/DDBJ databases">
        <authorList>
            <person name="Celniker S."/>
            <person name="Carlson J."/>
            <person name="Wan K."/>
            <person name="Frise E."/>
            <person name="Hoskins R."/>
            <person name="Park S."/>
            <person name="Svirskas R."/>
            <person name="Rubin G."/>
        </authorList>
    </citation>
    <scope>NUCLEOTIDE SEQUENCE</scope>
</reference>
<evidence type="ECO:0000313" key="5">
    <source>
        <dbReference type="EMBL" id="AAF48437.1"/>
    </source>
</evidence>
<dbReference type="FlyBase" id="FBgn0030625">
    <property type="gene designation" value="CG5877"/>
</dbReference>
<dbReference type="InterPro" id="IPR013633">
    <property type="entry name" value="NRDE-2"/>
</dbReference>
<evidence type="ECO:0000313" key="7">
    <source>
        <dbReference type="FlyBase" id="FBgn0030625"/>
    </source>
</evidence>
<dbReference type="AGR" id="FB:FBgn0030625"/>
<dbReference type="GO" id="GO:0071013">
    <property type="term" value="C:catalytic step 2 spliceosome"/>
    <property type="evidence" value="ECO:0007005"/>
    <property type="project" value="FlyBase"/>
</dbReference>
<reference evidence="5" key="14">
    <citation type="submission" date="2024-06" db="EMBL/GenBank/DDBJ databases">
        <title>Drosophila melanogaster release 4 sequence.</title>
        <authorList>
            <consortium name="Berkeley Drosophila Genome Project"/>
            <person name="Celniker S."/>
            <person name="Carlson J."/>
            <person name="Wan K."/>
            <person name="Pfeiffer B."/>
            <person name="Frise E."/>
            <person name="George R."/>
            <person name="Hoskins R."/>
            <person name="Stapleton M."/>
            <person name="Pacleb J."/>
            <person name="Park S."/>
            <person name="Svirskas R."/>
            <person name="Smith E."/>
            <person name="Yu C."/>
            <person name="Rubin G."/>
        </authorList>
    </citation>
    <scope>NUCLEOTIDE SEQUENCE</scope>
</reference>
<dbReference type="DNASU" id="32455"/>
<reference evidence="5 8" key="6">
    <citation type="journal article" date="2005" name="PLoS Comput. Biol.">
        <title>Combined evidence annotation of transposable elements in genome sequences.</title>
        <authorList>
            <person name="Quesneville H."/>
            <person name="Bergman C.M."/>
            <person name="Andrieu O."/>
            <person name="Autard D."/>
            <person name="Nouaud D."/>
            <person name="Ashburner M."/>
            <person name="Anxolabehere D."/>
        </authorList>
    </citation>
    <scope>NUCLEOTIDE SEQUENCE [LARGE SCALE GENOMIC DNA]</scope>
    <source>
        <strain evidence="8">Berkeley</strain>
    </source>
</reference>
<evidence type="ECO:0000256" key="2">
    <source>
        <dbReference type="ARBA" id="ARBA00009265"/>
    </source>
</evidence>
<keyword evidence="3" id="KW-0539">Nucleus</keyword>
<dbReference type="GO" id="GO:1902369">
    <property type="term" value="P:negative regulation of RNA catabolic process"/>
    <property type="evidence" value="ECO:0000318"/>
    <property type="project" value="GO_Central"/>
</dbReference>
<evidence type="ECO:0000256" key="3">
    <source>
        <dbReference type="ARBA" id="ARBA00023242"/>
    </source>
</evidence>
<dbReference type="AlphaFoldDB" id="Q9VXW9"/>
<protein>
    <submittedName>
        <fullName evidence="5">Uncharacterized protein, isoform A</fullName>
    </submittedName>
    <submittedName>
        <fullName evidence="6">Uncharacterized protein, isoform D</fullName>
    </submittedName>
</protein>
<keyword evidence="8" id="KW-1185">Reference proteome</keyword>
<evidence type="ECO:0000256" key="1">
    <source>
        <dbReference type="ARBA" id="ARBA00004123"/>
    </source>
</evidence>
<dbReference type="Pfam" id="PF08424">
    <property type="entry name" value="NRDE-2"/>
    <property type="match status" value="1"/>
</dbReference>
<dbReference type="VEuPathDB" id="VectorBase:FBgn0030625"/>
<organism evidence="5 8">
    <name type="scientific">Drosophila melanogaster</name>
    <name type="common">Fruit fly</name>
    <dbReference type="NCBI Taxonomy" id="7227"/>
    <lineage>
        <taxon>Eukaryota</taxon>
        <taxon>Metazoa</taxon>
        <taxon>Ecdysozoa</taxon>
        <taxon>Arthropoda</taxon>
        <taxon>Hexapoda</taxon>
        <taxon>Insecta</taxon>
        <taxon>Pterygota</taxon>
        <taxon>Neoptera</taxon>
        <taxon>Endopterygota</taxon>
        <taxon>Diptera</taxon>
        <taxon>Brachycera</taxon>
        <taxon>Muscomorpha</taxon>
        <taxon>Ephydroidea</taxon>
        <taxon>Drosophilidae</taxon>
        <taxon>Drosophila</taxon>
        <taxon>Sophophora</taxon>
    </lineage>
</organism>
<dbReference type="PaxDb" id="7227-FBpp0073818"/>
<dbReference type="RefSeq" id="NP_001259563.2">
    <property type="nucleotide sequence ID" value="NM_001272634.2"/>
</dbReference>
<dbReference type="OrthoDB" id="297219at2759"/>
<accession>Q9VXW9</accession>
<feature type="compositionally biased region" description="Polar residues" evidence="4">
    <location>
        <begin position="14"/>
        <end position="23"/>
    </location>
</feature>
<dbReference type="UCSC" id="CG5877-RA">
    <property type="organism name" value="d. melanogaster"/>
</dbReference>
<dbReference type="BioGRID-ORCS" id="32455">
    <property type="hits" value="0 hits in 1 CRISPR screen"/>
</dbReference>
<dbReference type="GeneID" id="32455"/>
<reference evidence="5 8" key="8">
    <citation type="journal article" date="2007" name="Science">
        <title>The Release 5.1 annotation of Drosophila melanogaster heterochromatin.</title>
        <authorList>
            <person name="Smith C.D."/>
            <person name="Shu S."/>
            <person name="Mungall C.J."/>
            <person name="Karpen G.H."/>
        </authorList>
    </citation>
    <scope>NUCLEOTIDE SEQUENCE [LARGE SCALE GENOMIC DNA]</scope>
    <source>
        <strain evidence="8">Berkeley</strain>
    </source>
</reference>
<dbReference type="EMBL" id="AE014298">
    <property type="protein sequence ID" value="AGB95405.2"/>
    <property type="molecule type" value="Genomic_DNA"/>
</dbReference>
<evidence type="ECO:0000256" key="4">
    <source>
        <dbReference type="SAM" id="MobiDB-lite"/>
    </source>
</evidence>
<feature type="region of interest" description="Disordered" evidence="4">
    <location>
        <begin position="1"/>
        <end position="80"/>
    </location>
</feature>
<dbReference type="EMBL" id="AE014298">
    <property type="protein sequence ID" value="AAF48437.1"/>
    <property type="molecule type" value="Genomic_DNA"/>
</dbReference>
<reference evidence="5" key="13">
    <citation type="submission" date="2023-12" db="EMBL/GenBank/DDBJ databases">
        <authorList>
            <consortium name="FlyBase"/>
        </authorList>
    </citation>
    <scope>NUCLEOTIDE SEQUENCE</scope>
</reference>
<sequence>MSLFPAYGAGRTSAAGSAKQTTKPGEEEPSTGGNWKKNESYIKKHVNIATQGPESDSSSSTEDSEDEADKRKQDDVTKTKNVHRGKTLEFDSSDGFYVDKVGNSSYRNIKTLKKPARPRYKTRMKRLGDGKYNPHDFSRAHSKFSLKRSRYVREKLIADAPSEDEVSRLQEQLIRTKVLVQQEPEVLDHWLQLHRLLNLNLDKANRLAVAEQQIHSLETAMEHHPSNQQILRLYTHVANATYQANEVARRFEKMLKRNPFQYTLWSNLIMITQGDMACCNVSAVLRIYEYSMRRMHVGHNDEITRRFIIKETDVIMLKLFHNCLLFLRQSGHTNWMFALIRLSMELNFPYLTFECLQAHAGREKALIGFEEVVLRSGMPMPEIWTRVEQLRQAYCFLPLKDKLASSTNVFKNKMNAERYFCSDKLVPYVHALKSQNNRLHLVLVVVQLMKLPLIRSASLADKLNPCIEDFGESEAIEMLFAAIVDRHSYAVASLQYQFDAAMIDLAREMSVTPSYMPHLVGHKLYADTVSNMLLKCVEVFIGEESKRRLLLILYLRFQKLLIVLHKSMGKLTKKFFKDKRTRMRKLINLTENRNVISFYTEQALCEIEAKHYRLGFSIISRIITKKSEESSCISCVDTMHLYLVCAELHIHRGRISKAIGILVSLCLEKHAGVKQTTVYSKEQVLKGLRNAEKMVRAELKSLDTQPAEMSLEEYFQPNKLLILLRAICLIEVLNNRRHKEARMWLNDLQNNEFGPEAVKDSERKRFLREQIMEIQMLHLRLSFLVFGEVEFYTGFKKIKLHELLENGLEEFPRNMVFLQLWASLKSIMWHKQRSRLIRTKAGIASLAHLVVAIHNRFGIVDTNDKFSKEATRKMVCNRLVSIVETFLPTNLDRLDVEEEHYRILRRNSIYWRLYMIALSKTNASFRRSKEVLIMAMDECPWDKSLLMEGAKVLPVKLASLQDLMTEKEIRIFAMPEEVDVLRGF</sequence>
<dbReference type="FunCoup" id="Q9VXW9">
    <property type="interactions" value="1072"/>
</dbReference>
<name>Q9VXW9_DROME</name>
<reference evidence="8" key="2">
    <citation type="journal article" date="2002" name="Genome Biol.">
        <title>Finishing a whole-genome shotgun: release 3 of the Drosophila melanogaster euchromatic genome sequence.</title>
        <authorList>
            <person name="Celniker S.E."/>
            <person name="Wheeler D.A."/>
            <person name="Kronmiller B."/>
            <person name="Carlson J.W."/>
            <person name="Halpern A."/>
            <person name="Patel S."/>
            <person name="Adams M."/>
            <person name="Champe M."/>
            <person name="Dugan S.P."/>
            <person name="Frise E."/>
            <person name="Hodgson A."/>
            <person name="George R.A."/>
            <person name="Hoskins R.A."/>
            <person name="Laverty T."/>
            <person name="Muzny D.M."/>
            <person name="Nelson C.R."/>
            <person name="Pacleb J.M."/>
            <person name="Park S."/>
            <person name="Pfeiffer B.D."/>
            <person name="Richards S."/>
            <person name="Sodergren E.J."/>
            <person name="Svirskas R."/>
            <person name="Tabor P.E."/>
            <person name="Wan K."/>
            <person name="Stapleton M."/>
            <person name="Sutton G.G."/>
            <person name="Venter C."/>
            <person name="Weinstock G."/>
            <person name="Scherer S.E."/>
            <person name="Myers E.W."/>
            <person name="Gibbs R.A."/>
            <person name="Rubin G.M."/>
        </authorList>
    </citation>
    <scope>NUCLEOTIDE SEQUENCE [LARGE SCALE GENOMIC DNA]</scope>
    <source>
        <strain evidence="8">Berkeley</strain>
    </source>
</reference>
<dbReference type="eggNOG" id="KOG1972">
    <property type="taxonomic scope" value="Eukaryota"/>
</dbReference>
<dbReference type="GO" id="GO:0000398">
    <property type="term" value="P:mRNA splicing, via spliceosome"/>
    <property type="evidence" value="ECO:0000305"/>
    <property type="project" value="FlyBase"/>
</dbReference>
<dbReference type="PANTHER" id="PTHR13471">
    <property type="entry name" value="TETRATRICOPEPTIDE-LIKE HELICAL"/>
    <property type="match status" value="1"/>
</dbReference>
<reference evidence="5" key="12">
    <citation type="journal article" date="2015" name="Genome Res.">
        <title>The Release 6 reference sequence of the Drosophila melanogaster genome.</title>
        <authorList>
            <person name="Hoskins R.A."/>
            <person name="Carlson J.W."/>
            <person name="Wan K.H."/>
            <person name="Park S."/>
            <person name="Mendez I."/>
            <person name="Galle S.E."/>
            <person name="Booth B.W."/>
            <person name="Pfeiffer B.D."/>
            <person name="George R.A."/>
            <person name="Svirskas R."/>
            <person name="Krzywinski M."/>
            <person name="Schein J."/>
            <person name="Accardo M.C."/>
            <person name="Damia E."/>
            <person name="Messina G."/>
            <person name="Mendez-Lago M."/>
            <person name="de Pablos B."/>
            <person name="Demakova O.V."/>
            <person name="Andreyeva E.N."/>
            <person name="Boldyreva L.V."/>
            <person name="Marra M."/>
            <person name="Carvalho A.B."/>
            <person name="Dimitri P."/>
            <person name="Villasante A."/>
            <person name="Zhimulev I.F."/>
            <person name="Rubin G.M."/>
            <person name="Karpen G.H."/>
            <person name="Celniker S.E."/>
        </authorList>
    </citation>
    <scope>NUCLEOTIDE SEQUENCE</scope>
</reference>
<reference evidence="8" key="3">
    <citation type="journal article" date="2002" name="Genome Biol.">
        <title>Annotation of the Drosophila melanogaster euchromatic genome: a systematic review.</title>
        <authorList>
            <person name="Misra S."/>
            <person name="Crosby M.A."/>
            <person name="Mungall C.J."/>
            <person name="Matthews B.B."/>
            <person name="Campbell K.S."/>
            <person name="Hradecky P."/>
            <person name="Huang Y."/>
            <person name="Kaminker J.S."/>
            <person name="Millburn G.H."/>
            <person name="Prochnik S.E."/>
            <person name="Smith C.D."/>
            <person name="Tupy J.L."/>
            <person name="Whitfied E.J."/>
            <person name="Bayraktaroglu L."/>
            <person name="Berman B.P."/>
            <person name="Bettencourt B.R."/>
            <person name="Celniker S.E."/>
            <person name="de Grey A.D."/>
            <person name="Drysdale R.A."/>
            <person name="Harris N.L."/>
            <person name="Richter J."/>
            <person name="Russo S."/>
            <person name="Schroeder A.J."/>
            <person name="Shu S.Q."/>
            <person name="Stapleton M."/>
            <person name="Yamada C."/>
            <person name="Ashburner M."/>
            <person name="Gelbart W.M."/>
            <person name="Rubin G.M."/>
            <person name="Lewis S.E."/>
        </authorList>
    </citation>
    <scope>GENOME REANNOTATION</scope>
    <source>
        <strain evidence="8">Berkeley</strain>
    </source>
</reference>
<dbReference type="Proteomes" id="UP000000803">
    <property type="component" value="Chromosome X"/>
</dbReference>
<comment type="subcellular location">
    <subcellularLocation>
        <location evidence="1">Nucleus</location>
    </subcellularLocation>
</comment>
<dbReference type="OMA" id="RRNSLYW"/>
<dbReference type="Bgee" id="FBgn0030625">
    <property type="expression patterns" value="Expressed in early elongation stage spermatid (Drosophila) in testis and 50 other cell types or tissues"/>
</dbReference>
<evidence type="ECO:0000313" key="8">
    <source>
        <dbReference type="Proteomes" id="UP000000803"/>
    </source>
</evidence>
<proteinExistence type="inferred from homology"/>
<comment type="similarity">
    <text evidence="2">Belongs to the NRDE2 family.</text>
</comment>
<reference evidence="5" key="10">
    <citation type="journal article" date="2015" name="G3 (Bethesda)">
        <title>Gene Model Annotations for Drosophila melanogaster: Impact of High-Throughput Data.</title>
        <authorList>
            <consortium name="FlyBase Consortium"/>
            <person name="Matthews B.B."/>
            <person name="Dos Santos G."/>
            <person name="Crosby M.A."/>
            <person name="Emmert D.B."/>
            <person name="St Pierre S.E."/>
            <person name="Gramates L.S."/>
            <person name="Zhou P."/>
            <person name="Schroeder A.J."/>
            <person name="Falls K."/>
            <person name="Strelets V."/>
            <person name="Russo S.M."/>
            <person name="Gelbart W.M."/>
            <person name="null"/>
        </authorList>
    </citation>
    <scope>NUCLEOTIDE SEQUENCE</scope>
</reference>
<dbReference type="IntAct" id="Q9VXW9">
    <property type="interactions" value="7"/>
</dbReference>
<feature type="compositionally biased region" description="Basic and acidic residues" evidence="4">
    <location>
        <begin position="68"/>
        <end position="78"/>
    </location>
</feature>
<dbReference type="GO" id="GO:0031048">
    <property type="term" value="P:regulatory ncRNA-mediated heterochromatin formation"/>
    <property type="evidence" value="ECO:0000318"/>
    <property type="project" value="GO_Central"/>
</dbReference>
<evidence type="ECO:0000313" key="6">
    <source>
        <dbReference type="EMBL" id="AGB95405.2"/>
    </source>
</evidence>
<reference evidence="8" key="4">
    <citation type="journal article" date="2002" name="Genome Biol.">
        <title>The transposable elements of the Drosophila melanogaster euchromatin: a genomics perspective.</title>
        <authorList>
            <person name="Kaminker J.S."/>
            <person name="Bergman C.M."/>
            <person name="Kronmiller B."/>
            <person name="Carlson J."/>
            <person name="Svirskas R."/>
            <person name="Patel S."/>
            <person name="Frise E."/>
            <person name="Wheeler D.A."/>
            <person name="Lewis S.E."/>
            <person name="Rubin G.M."/>
            <person name="Ashburner M."/>
            <person name="Celniker S.E."/>
        </authorList>
    </citation>
    <scope>NUCLEOTIDE SEQUENCE [LARGE SCALE GENOMIC DNA]</scope>
    <source>
        <strain evidence="8">Berkeley</strain>
    </source>
</reference>
<dbReference type="STRING" id="7227.FBpp0073818"/>
<reference evidence="5 8" key="5">
    <citation type="journal article" date="2002" name="Genome Biol.">
        <title>Heterochromatic sequences in a Drosophila whole-genome shotgun assembly.</title>
        <authorList>
            <person name="Hoskins R.A."/>
            <person name="Smith C.D."/>
            <person name="Carlson J.W."/>
            <person name="Carvalho A.B."/>
            <person name="Halpern A."/>
            <person name="Kaminker J.S."/>
            <person name="Kennedy C."/>
            <person name="Mungall C.J."/>
            <person name="Sullivan B.A."/>
            <person name="Sutton G.G."/>
            <person name="Yasuhara J.C."/>
            <person name="Wakimoto B.T."/>
            <person name="Myers E.W."/>
            <person name="Celniker S.E."/>
            <person name="Rubin G.M."/>
            <person name="Karpen G.H."/>
        </authorList>
    </citation>
    <scope>NUCLEOTIDE SEQUENCE [LARGE SCALE GENOMIC DNA]</scope>
    <source>
        <strain evidence="8">Berkeley</strain>
    </source>
</reference>
<dbReference type="PANTHER" id="PTHR13471:SF0">
    <property type="entry name" value="NUCLEAR EXOSOME REGULATOR NRDE2"/>
    <property type="match status" value="1"/>
</dbReference>
<dbReference type="KEGG" id="dme:Dmel_CG5877"/>
<gene>
    <name evidence="5" type="primary">Dmel\CG5877</name>
    <name evidence="5 7" type="ORF">CG5877</name>
    <name evidence="5" type="ORF">Dmel_CG5877</name>
</gene>
<dbReference type="RefSeq" id="NP_573014.2">
    <property type="nucleotide sequence ID" value="NM_132786.4"/>
</dbReference>